<proteinExistence type="inferred from homology"/>
<evidence type="ECO:0000256" key="3">
    <source>
        <dbReference type="ARBA" id="ARBA00022946"/>
    </source>
</evidence>
<comment type="caution">
    <text evidence="8">The sequence shown here is derived from an EMBL/GenBank/DDBJ whole genome shotgun (WGS) entry which is preliminary data.</text>
</comment>
<dbReference type="GO" id="GO:0006390">
    <property type="term" value="P:mitochondrial transcription"/>
    <property type="evidence" value="ECO:0007669"/>
    <property type="project" value="TreeGrafter"/>
</dbReference>
<reference evidence="8" key="1">
    <citation type="submission" date="2020-08" db="EMBL/GenBank/DDBJ databases">
        <title>Spodoptera exigua strain:BAW_Kor-Di-RS1 Genome sequencing and assembly.</title>
        <authorList>
            <person name="Kim J."/>
            <person name="Nam H.Y."/>
            <person name="Kwon M."/>
            <person name="Choi J.H."/>
            <person name="Cho S.R."/>
            <person name="Kim G.-H."/>
        </authorList>
    </citation>
    <scope>NUCLEOTIDE SEQUENCE</scope>
    <source>
        <strain evidence="8">BAW_Kor-Di-RS1</strain>
        <tissue evidence="8">Whole-body</tissue>
    </source>
</reference>
<dbReference type="FunFam" id="1.25.70.10:FF:000002">
    <property type="entry name" value="transcription termination factor 3, mitochondrial"/>
    <property type="match status" value="1"/>
</dbReference>
<sequence length="340" mass="40135">MALTATLFKLFKGYSFRTTEISSRFCSALQHANNTNSILADKGKTKVEALSPAVEDLSTITPYFSNTFNLAAYINQSKTLKNLVDLNVNISKIEKKPYIVERFLKLDFEKDMKNHIIFLNNYIDMEDMGNFLTKNPMILCEPLEDLQVRVNYLHSKDFEENQIQRIVMNNPFWLMFSTIRIDKRLGFFQETLNLCGKEVRYLATKQPKLITYNIHSIKTNMFVIKEEMGFEENEVKELVLKKPKILMLNQRSLFERFNYIHNTMKISHFTIQQNPEILMCRKFRIKQRHLFLEKLGRAQYDPKKENYIPIKSLVEDSDIEFCKNFAKCSVNDFNMFLKTL</sequence>
<evidence type="ECO:0000313" key="8">
    <source>
        <dbReference type="EMBL" id="KAF9414697.1"/>
    </source>
</evidence>
<evidence type="ECO:0000256" key="4">
    <source>
        <dbReference type="ARBA" id="ARBA00023015"/>
    </source>
</evidence>
<dbReference type="GO" id="GO:0003676">
    <property type="term" value="F:nucleic acid binding"/>
    <property type="evidence" value="ECO:0007669"/>
    <property type="project" value="InterPro"/>
</dbReference>
<keyword evidence="5" id="KW-0496">Mitochondrion</keyword>
<dbReference type="Gene3D" id="1.25.70.10">
    <property type="entry name" value="Transcription termination factor 3, mitochondrial"/>
    <property type="match status" value="1"/>
</dbReference>
<keyword evidence="6" id="KW-0804">Transcription</keyword>
<comment type="similarity">
    <text evidence="2">Belongs to the mTERF family.</text>
</comment>
<evidence type="ECO:0000256" key="6">
    <source>
        <dbReference type="ARBA" id="ARBA00023163"/>
    </source>
</evidence>
<dbReference type="GO" id="GO:0006355">
    <property type="term" value="P:regulation of DNA-templated transcription"/>
    <property type="evidence" value="ECO:0007669"/>
    <property type="project" value="UniProtKB-ARBA"/>
</dbReference>
<name>A0A835L8W0_SPOEX</name>
<evidence type="ECO:0000313" key="9">
    <source>
        <dbReference type="Proteomes" id="UP000648187"/>
    </source>
</evidence>
<organism evidence="8 9">
    <name type="scientific">Spodoptera exigua</name>
    <name type="common">Beet armyworm</name>
    <name type="synonym">Noctua fulgens</name>
    <dbReference type="NCBI Taxonomy" id="7107"/>
    <lineage>
        <taxon>Eukaryota</taxon>
        <taxon>Metazoa</taxon>
        <taxon>Ecdysozoa</taxon>
        <taxon>Arthropoda</taxon>
        <taxon>Hexapoda</taxon>
        <taxon>Insecta</taxon>
        <taxon>Pterygota</taxon>
        <taxon>Neoptera</taxon>
        <taxon>Endopterygota</taxon>
        <taxon>Lepidoptera</taxon>
        <taxon>Glossata</taxon>
        <taxon>Ditrysia</taxon>
        <taxon>Noctuoidea</taxon>
        <taxon>Noctuidae</taxon>
        <taxon>Amphipyrinae</taxon>
        <taxon>Spodoptera</taxon>
    </lineage>
</organism>
<evidence type="ECO:0000256" key="1">
    <source>
        <dbReference type="ARBA" id="ARBA00004173"/>
    </source>
</evidence>
<dbReference type="Proteomes" id="UP000648187">
    <property type="component" value="Unassembled WGS sequence"/>
</dbReference>
<dbReference type="Pfam" id="PF02536">
    <property type="entry name" value="mTERF"/>
    <property type="match status" value="1"/>
</dbReference>
<protein>
    <recommendedName>
        <fullName evidence="7">Transcription termination factor 3, mitochondrial</fullName>
    </recommendedName>
</protein>
<keyword evidence="3" id="KW-0809">Transit peptide</keyword>
<dbReference type="EMBL" id="JACKWZ010000127">
    <property type="protein sequence ID" value="KAF9414697.1"/>
    <property type="molecule type" value="Genomic_DNA"/>
</dbReference>
<keyword evidence="9" id="KW-1185">Reference proteome</keyword>
<keyword evidence="4" id="KW-0805">Transcription regulation</keyword>
<comment type="subcellular location">
    <subcellularLocation>
        <location evidence="1">Mitochondrion</location>
    </subcellularLocation>
</comment>
<dbReference type="PANTHER" id="PTHR13068">
    <property type="entry name" value="CGI-12 PROTEIN-RELATED"/>
    <property type="match status" value="1"/>
</dbReference>
<evidence type="ECO:0000256" key="2">
    <source>
        <dbReference type="ARBA" id="ARBA00007692"/>
    </source>
</evidence>
<dbReference type="GO" id="GO:0061668">
    <property type="term" value="P:mitochondrial ribosome assembly"/>
    <property type="evidence" value="ECO:0007669"/>
    <property type="project" value="TreeGrafter"/>
</dbReference>
<gene>
    <name evidence="8" type="ORF">HW555_007475</name>
</gene>
<accession>A0A835L8W0</accession>
<dbReference type="InterPro" id="IPR003690">
    <property type="entry name" value="MTERF"/>
</dbReference>
<dbReference type="InterPro" id="IPR038538">
    <property type="entry name" value="MTERF_sf"/>
</dbReference>
<evidence type="ECO:0000256" key="5">
    <source>
        <dbReference type="ARBA" id="ARBA00023128"/>
    </source>
</evidence>
<dbReference type="PANTHER" id="PTHR13068:SF112">
    <property type="entry name" value="TRANSCRIPTION TERMINATION FACTOR 3, MITOCHONDRIAL"/>
    <property type="match status" value="1"/>
</dbReference>
<dbReference type="SMART" id="SM00733">
    <property type="entry name" value="Mterf"/>
    <property type="match status" value="5"/>
</dbReference>
<dbReference type="AlphaFoldDB" id="A0A835L8W0"/>
<dbReference type="GO" id="GO:0005739">
    <property type="term" value="C:mitochondrion"/>
    <property type="evidence" value="ECO:0007669"/>
    <property type="project" value="UniProtKB-SubCell"/>
</dbReference>
<evidence type="ECO:0000256" key="7">
    <source>
        <dbReference type="ARBA" id="ARBA00071275"/>
    </source>
</evidence>